<dbReference type="InterPro" id="IPR050111">
    <property type="entry name" value="C-type_lectin/snaclec_domain"/>
</dbReference>
<keyword evidence="2" id="KW-0472">Membrane</keyword>
<dbReference type="AlphaFoldDB" id="A0A8C6SUV1"/>
<evidence type="ECO:0000259" key="3">
    <source>
        <dbReference type="PROSITE" id="PS50041"/>
    </source>
</evidence>
<keyword evidence="2" id="KW-0812">Transmembrane</keyword>
<sequence>MAEVAEENDYVNAPPTSEPNRGIKCRITKRVVIGILTAVLLLAAIIGIRVILHDKQLPRNLAETVTPTAAPDTSCPLKLPCDTGWKLNGIKCYHFSTTKSSWDQSRDECQEKGGDLVKIDSREQQRFLFYEGRELIKTNDNEDKFWIGLTDAVIEDQWRWVDDTPLNQSLSFWFEMGDKVEPDNWTDKDKKPEGEDCVRMGEMGIEYVEKCWFDKHCEAEQRFICEKEANKSPDCQKN</sequence>
<dbReference type="GO" id="GO:0030246">
    <property type="term" value="F:carbohydrate binding"/>
    <property type="evidence" value="ECO:0007669"/>
    <property type="project" value="UniProtKB-KW"/>
</dbReference>
<proteinExistence type="predicted"/>
<evidence type="ECO:0000256" key="2">
    <source>
        <dbReference type="SAM" id="Phobius"/>
    </source>
</evidence>
<dbReference type="PANTHER" id="PTHR22803">
    <property type="entry name" value="MANNOSE, PHOSPHOLIPASE, LECTIN RECEPTOR RELATED"/>
    <property type="match status" value="1"/>
</dbReference>
<dbReference type="Gene3D" id="3.10.100.10">
    <property type="entry name" value="Mannose-Binding Protein A, subunit A"/>
    <property type="match status" value="1"/>
</dbReference>
<evidence type="ECO:0000256" key="1">
    <source>
        <dbReference type="ARBA" id="ARBA00022734"/>
    </source>
</evidence>
<evidence type="ECO:0000313" key="5">
    <source>
        <dbReference type="Proteomes" id="UP000694523"/>
    </source>
</evidence>
<dbReference type="Ensembl" id="ENSNMLT00000012803.1">
    <property type="protein sequence ID" value="ENSNMLP00000011317.1"/>
    <property type="gene ID" value="ENSNMLG00000007760.1"/>
</dbReference>
<accession>A0A8C6SUV1</accession>
<dbReference type="InterPro" id="IPR016186">
    <property type="entry name" value="C-type_lectin-like/link_sf"/>
</dbReference>
<dbReference type="SUPFAM" id="SSF56436">
    <property type="entry name" value="C-type lectin-like"/>
    <property type="match status" value="1"/>
</dbReference>
<keyword evidence="5" id="KW-1185">Reference proteome</keyword>
<dbReference type="PROSITE" id="PS50041">
    <property type="entry name" value="C_TYPE_LECTIN_2"/>
    <property type="match status" value="1"/>
</dbReference>
<evidence type="ECO:0000313" key="4">
    <source>
        <dbReference type="Ensembl" id="ENSNMLP00000011317.1"/>
    </source>
</evidence>
<organism evidence="4 5">
    <name type="scientific">Neogobius melanostomus</name>
    <name type="common">round goby</name>
    <dbReference type="NCBI Taxonomy" id="47308"/>
    <lineage>
        <taxon>Eukaryota</taxon>
        <taxon>Metazoa</taxon>
        <taxon>Chordata</taxon>
        <taxon>Craniata</taxon>
        <taxon>Vertebrata</taxon>
        <taxon>Euteleostomi</taxon>
        <taxon>Actinopterygii</taxon>
        <taxon>Neopterygii</taxon>
        <taxon>Teleostei</taxon>
        <taxon>Neoteleostei</taxon>
        <taxon>Acanthomorphata</taxon>
        <taxon>Gobiaria</taxon>
        <taxon>Gobiiformes</taxon>
        <taxon>Gobioidei</taxon>
        <taxon>Gobiidae</taxon>
        <taxon>Benthophilinae</taxon>
        <taxon>Neogobiini</taxon>
        <taxon>Neogobius</taxon>
    </lineage>
</organism>
<feature type="domain" description="C-type lectin" evidence="3">
    <location>
        <begin position="88"/>
        <end position="226"/>
    </location>
</feature>
<protein>
    <recommendedName>
        <fullName evidence="3">C-type lectin domain-containing protein</fullName>
    </recommendedName>
</protein>
<dbReference type="Pfam" id="PF00059">
    <property type="entry name" value="Lectin_C"/>
    <property type="match status" value="1"/>
</dbReference>
<keyword evidence="1" id="KW-0430">Lectin</keyword>
<dbReference type="SMART" id="SM00034">
    <property type="entry name" value="CLECT"/>
    <property type="match status" value="1"/>
</dbReference>
<feature type="transmembrane region" description="Helical" evidence="2">
    <location>
        <begin position="31"/>
        <end position="52"/>
    </location>
</feature>
<dbReference type="InterPro" id="IPR033989">
    <property type="entry name" value="CD209-like_CTLD"/>
</dbReference>
<reference evidence="4" key="1">
    <citation type="submission" date="2025-08" db="UniProtKB">
        <authorList>
            <consortium name="Ensembl"/>
        </authorList>
    </citation>
    <scope>IDENTIFICATION</scope>
</reference>
<reference evidence="4" key="2">
    <citation type="submission" date="2025-09" db="UniProtKB">
        <authorList>
            <consortium name="Ensembl"/>
        </authorList>
    </citation>
    <scope>IDENTIFICATION</scope>
</reference>
<dbReference type="InterPro" id="IPR001304">
    <property type="entry name" value="C-type_lectin-like"/>
</dbReference>
<keyword evidence="2" id="KW-1133">Transmembrane helix</keyword>
<dbReference type="Proteomes" id="UP000694523">
    <property type="component" value="Unplaced"/>
</dbReference>
<dbReference type="CDD" id="cd03590">
    <property type="entry name" value="CLECT_DC-SIGN_like"/>
    <property type="match status" value="1"/>
</dbReference>
<name>A0A8C6SUV1_9GOBI</name>
<dbReference type="InterPro" id="IPR016187">
    <property type="entry name" value="CTDL_fold"/>
</dbReference>